<evidence type="ECO:0000313" key="9">
    <source>
        <dbReference type="EnsemblMetazoa" id="SCAU002344-PA"/>
    </source>
</evidence>
<dbReference type="Proteomes" id="UP000095300">
    <property type="component" value="Unassembled WGS sequence"/>
</dbReference>
<dbReference type="PRINTS" id="PR00463">
    <property type="entry name" value="EP450I"/>
</dbReference>
<comment type="cofactor">
    <cofactor evidence="1 8">
        <name>heme</name>
        <dbReference type="ChEBI" id="CHEBI:30413"/>
    </cofactor>
</comment>
<dbReference type="InterPro" id="IPR002401">
    <property type="entry name" value="Cyt_P450_E_grp-I"/>
</dbReference>
<evidence type="ECO:0008006" key="11">
    <source>
        <dbReference type="Google" id="ProtNLM"/>
    </source>
</evidence>
<dbReference type="EnsemblMetazoa" id="SCAU002344-RA">
    <property type="protein sequence ID" value="SCAU002344-PA"/>
    <property type="gene ID" value="SCAU002344"/>
</dbReference>
<dbReference type="GO" id="GO:0005506">
    <property type="term" value="F:iron ion binding"/>
    <property type="evidence" value="ECO:0007669"/>
    <property type="project" value="InterPro"/>
</dbReference>
<keyword evidence="6 8" id="KW-0408">Iron</keyword>
<dbReference type="STRING" id="35570.A0A1I8NVC9"/>
<keyword evidence="3 8" id="KW-0349">Heme</keyword>
<keyword evidence="4 8" id="KW-0479">Metal-binding</keyword>
<dbReference type="PRINTS" id="PR00385">
    <property type="entry name" value="P450"/>
</dbReference>
<protein>
    <recommendedName>
        <fullName evidence="11">Cytochrome P450</fullName>
    </recommendedName>
</protein>
<dbReference type="VEuPathDB" id="VectorBase:SCAU002344"/>
<evidence type="ECO:0000256" key="4">
    <source>
        <dbReference type="ARBA" id="ARBA00022723"/>
    </source>
</evidence>
<evidence type="ECO:0000313" key="10">
    <source>
        <dbReference type="Proteomes" id="UP000095300"/>
    </source>
</evidence>
<evidence type="ECO:0000256" key="5">
    <source>
        <dbReference type="ARBA" id="ARBA00023002"/>
    </source>
</evidence>
<evidence type="ECO:0000256" key="7">
    <source>
        <dbReference type="ARBA" id="ARBA00023033"/>
    </source>
</evidence>
<organism evidence="9 10">
    <name type="scientific">Stomoxys calcitrans</name>
    <name type="common">Stable fly</name>
    <name type="synonym">Conops calcitrans</name>
    <dbReference type="NCBI Taxonomy" id="35570"/>
    <lineage>
        <taxon>Eukaryota</taxon>
        <taxon>Metazoa</taxon>
        <taxon>Ecdysozoa</taxon>
        <taxon>Arthropoda</taxon>
        <taxon>Hexapoda</taxon>
        <taxon>Insecta</taxon>
        <taxon>Pterygota</taxon>
        <taxon>Neoptera</taxon>
        <taxon>Endopterygota</taxon>
        <taxon>Diptera</taxon>
        <taxon>Brachycera</taxon>
        <taxon>Muscomorpha</taxon>
        <taxon>Muscoidea</taxon>
        <taxon>Muscidae</taxon>
        <taxon>Stomoxys</taxon>
    </lineage>
</organism>
<dbReference type="InterPro" id="IPR050479">
    <property type="entry name" value="CYP11_CYP27_families"/>
</dbReference>
<feature type="binding site" description="axial binding residue" evidence="8">
    <location>
        <position position="458"/>
    </location>
    <ligand>
        <name>heme</name>
        <dbReference type="ChEBI" id="CHEBI:30413"/>
    </ligand>
    <ligandPart>
        <name>Fe</name>
        <dbReference type="ChEBI" id="CHEBI:18248"/>
    </ligandPart>
</feature>
<dbReference type="GO" id="GO:0004497">
    <property type="term" value="F:monooxygenase activity"/>
    <property type="evidence" value="ECO:0007669"/>
    <property type="project" value="UniProtKB-KW"/>
</dbReference>
<evidence type="ECO:0000256" key="6">
    <source>
        <dbReference type="ARBA" id="ARBA00023004"/>
    </source>
</evidence>
<reference evidence="9" key="1">
    <citation type="submission" date="2020-05" db="UniProtKB">
        <authorList>
            <consortium name="EnsemblMetazoa"/>
        </authorList>
    </citation>
    <scope>IDENTIFICATION</scope>
    <source>
        <strain evidence="9">USDA</strain>
    </source>
</reference>
<comment type="similarity">
    <text evidence="2">Belongs to the cytochrome P450 family.</text>
</comment>
<dbReference type="SUPFAM" id="SSF48264">
    <property type="entry name" value="Cytochrome P450"/>
    <property type="match status" value="1"/>
</dbReference>
<dbReference type="GO" id="GO:0020037">
    <property type="term" value="F:heme binding"/>
    <property type="evidence" value="ECO:0007669"/>
    <property type="project" value="InterPro"/>
</dbReference>
<keyword evidence="7" id="KW-0503">Monooxygenase</keyword>
<sequence>MCEGFKGRILPLLSKLESSYVSDLNQEWQEAKTFANVPGPTKFQMFRGFMKGGDFHGKSIQNLMQVCRQRYGNIFLLPGMFGKPTNVVTFNLDDYAKIIRTEGIYPIRPSNEIIYDYRMARKDGLYSEMNLGLAGDGVHWGKFRQAVNPVLLHPRNAVLYLDPIQKVTNDFIERIRKIRDSTTLEVPGDFLTEIKHFAFESVAAVAFDKDLGLVRKDASMTEAQKLFDDLEDFNKAMYELGMKPSIYKYYKTPTYKRFEKAMDHISNICCEYANESLQRIAERGEAEGEGKSVLEQLVKINPKIAVTMMADMIIAGIETASSAICAILLCLATHPEKQQKLRQEVLSVVGRTDKFTMENLKRMPYLKACIKESLRLYPVLFGNVRTTGMDLCLSSYQIPKGTNVFMASNMLLQDEKYFPQPQIFVPERWLRTSAAAEEDLKSSNPFVFLPYGYGPRSCVGRRIVGLEMQMMLANIVRNFQMEFNYSKDNAFENYFLNICVLPLKFKFKNL</sequence>
<dbReference type="GO" id="GO:0016705">
    <property type="term" value="F:oxidoreductase activity, acting on paired donors, with incorporation or reduction of molecular oxygen"/>
    <property type="evidence" value="ECO:0007669"/>
    <property type="project" value="InterPro"/>
</dbReference>
<keyword evidence="10" id="KW-1185">Reference proteome</keyword>
<dbReference type="PANTHER" id="PTHR24279:SF120">
    <property type="entry name" value="CYTOCHROME P450"/>
    <property type="match status" value="1"/>
</dbReference>
<dbReference type="Pfam" id="PF00067">
    <property type="entry name" value="p450"/>
    <property type="match status" value="1"/>
</dbReference>
<dbReference type="CDD" id="cd11054">
    <property type="entry name" value="CYP24A1-like"/>
    <property type="match status" value="1"/>
</dbReference>
<dbReference type="KEGG" id="scac:106087992"/>
<evidence type="ECO:0000256" key="2">
    <source>
        <dbReference type="ARBA" id="ARBA00010617"/>
    </source>
</evidence>
<evidence type="ECO:0000256" key="1">
    <source>
        <dbReference type="ARBA" id="ARBA00001971"/>
    </source>
</evidence>
<proteinExistence type="inferred from homology"/>
<accession>A0A1I8NVC9</accession>
<name>A0A1I8NVC9_STOCA</name>
<dbReference type="Gene3D" id="1.10.630.10">
    <property type="entry name" value="Cytochrome P450"/>
    <property type="match status" value="1"/>
</dbReference>
<gene>
    <name evidence="9" type="primary">106087992</name>
</gene>
<evidence type="ECO:0000256" key="8">
    <source>
        <dbReference type="PIRSR" id="PIRSR602401-1"/>
    </source>
</evidence>
<dbReference type="InterPro" id="IPR036396">
    <property type="entry name" value="Cyt_P450_sf"/>
</dbReference>
<evidence type="ECO:0000256" key="3">
    <source>
        <dbReference type="ARBA" id="ARBA00022617"/>
    </source>
</evidence>
<dbReference type="AlphaFoldDB" id="A0A1I8NVC9"/>
<dbReference type="FunFam" id="1.10.630.10:FF:000006">
    <property type="entry name" value="Cytochrome P450 302a1, mitochondrial"/>
    <property type="match status" value="1"/>
</dbReference>
<dbReference type="OrthoDB" id="3945418at2759"/>
<dbReference type="InterPro" id="IPR001128">
    <property type="entry name" value="Cyt_P450"/>
</dbReference>
<dbReference type="PANTHER" id="PTHR24279">
    <property type="entry name" value="CYTOCHROME P450"/>
    <property type="match status" value="1"/>
</dbReference>
<keyword evidence="5" id="KW-0560">Oxidoreductase</keyword>